<dbReference type="GeneID" id="85436229"/>
<comment type="caution">
    <text evidence="1">The sequence shown here is derived from an EMBL/GenBank/DDBJ whole genome shotgun (WGS) entry which is preliminary data.</text>
</comment>
<sequence length="197" mass="22596">MVTATRLLTEVSYLVAHVILPFSDEQFYLIPFRDRIKASRPGYTSAKEGIFSSSPSLRSPIQLCRRPRALRGRQTVPRRLDCPFRVSLYPPRTALATFTGWPQRVGGQSRARSRLRSPDRRPYRGRALQSALSRTRFCESMKLISRIVARRPSAPGSVSIFHSMSRSFFHCSFQDRGYYLWKNSSLPSSRLLEDVIP</sequence>
<accession>A0AAD8PVT1</accession>
<dbReference type="AlphaFoldDB" id="A0AAD8PVT1"/>
<evidence type="ECO:0000313" key="1">
    <source>
        <dbReference type="EMBL" id="KAK1585602.1"/>
    </source>
</evidence>
<dbReference type="Proteomes" id="UP001230504">
    <property type="component" value="Unassembled WGS sequence"/>
</dbReference>
<name>A0AAD8PVT1_9PEZI</name>
<dbReference type="RefSeq" id="XP_060412623.1">
    <property type="nucleotide sequence ID" value="XM_060551989.1"/>
</dbReference>
<organism evidence="1 2">
    <name type="scientific">Colletotrichum navitas</name>
    <dbReference type="NCBI Taxonomy" id="681940"/>
    <lineage>
        <taxon>Eukaryota</taxon>
        <taxon>Fungi</taxon>
        <taxon>Dikarya</taxon>
        <taxon>Ascomycota</taxon>
        <taxon>Pezizomycotina</taxon>
        <taxon>Sordariomycetes</taxon>
        <taxon>Hypocreomycetidae</taxon>
        <taxon>Glomerellales</taxon>
        <taxon>Glomerellaceae</taxon>
        <taxon>Colletotrichum</taxon>
        <taxon>Colletotrichum graminicola species complex</taxon>
    </lineage>
</organism>
<proteinExistence type="predicted"/>
<evidence type="ECO:0000313" key="2">
    <source>
        <dbReference type="Proteomes" id="UP001230504"/>
    </source>
</evidence>
<reference evidence="1" key="1">
    <citation type="submission" date="2021-06" db="EMBL/GenBank/DDBJ databases">
        <title>Comparative genomics, transcriptomics and evolutionary studies reveal genomic signatures of adaptation to plant cell wall in hemibiotrophic fungi.</title>
        <authorList>
            <consortium name="DOE Joint Genome Institute"/>
            <person name="Baroncelli R."/>
            <person name="Diaz J.F."/>
            <person name="Benocci T."/>
            <person name="Peng M."/>
            <person name="Battaglia E."/>
            <person name="Haridas S."/>
            <person name="Andreopoulos W."/>
            <person name="Labutti K."/>
            <person name="Pangilinan J."/>
            <person name="Floch G.L."/>
            <person name="Makela M.R."/>
            <person name="Henrissat B."/>
            <person name="Grigoriev I.V."/>
            <person name="Crouch J.A."/>
            <person name="De Vries R.P."/>
            <person name="Sukno S.A."/>
            <person name="Thon M.R."/>
        </authorList>
    </citation>
    <scope>NUCLEOTIDE SEQUENCE</scope>
    <source>
        <strain evidence="1">CBS 125086</strain>
    </source>
</reference>
<protein>
    <submittedName>
        <fullName evidence="1">Uncharacterized protein</fullName>
    </submittedName>
</protein>
<gene>
    <name evidence="1" type="ORF">LY79DRAFT_267417</name>
</gene>
<keyword evidence="2" id="KW-1185">Reference proteome</keyword>
<dbReference type="EMBL" id="JAHLJV010000043">
    <property type="protein sequence ID" value="KAK1585602.1"/>
    <property type="molecule type" value="Genomic_DNA"/>
</dbReference>